<dbReference type="GO" id="GO:0000400">
    <property type="term" value="F:four-way junction DNA binding"/>
    <property type="evidence" value="ECO:0007669"/>
    <property type="project" value="TreeGrafter"/>
</dbReference>
<evidence type="ECO:0000256" key="1">
    <source>
        <dbReference type="SAM" id="MobiDB-lite"/>
    </source>
</evidence>
<evidence type="ECO:0008006" key="4">
    <source>
        <dbReference type="Google" id="ProtNLM"/>
    </source>
</evidence>
<evidence type="ECO:0000313" key="2">
    <source>
        <dbReference type="EMBL" id="KPI88757.1"/>
    </source>
</evidence>
<accession>A0A0N0P7U1</accession>
<gene>
    <name evidence="2" type="ORF">ABL78_2136</name>
</gene>
<feature type="region of interest" description="Disordered" evidence="1">
    <location>
        <begin position="1"/>
        <end position="40"/>
    </location>
</feature>
<dbReference type="GO" id="GO:0071140">
    <property type="term" value="P:resolution of mitotic recombination intermediates"/>
    <property type="evidence" value="ECO:0007669"/>
    <property type="project" value="TreeGrafter"/>
</dbReference>
<dbReference type="GO" id="GO:0090656">
    <property type="term" value="P:t-circle formation"/>
    <property type="evidence" value="ECO:0007669"/>
    <property type="project" value="TreeGrafter"/>
</dbReference>
<dbReference type="PANTHER" id="PTHR46487">
    <property type="entry name" value="DNA REPAIR PROTEIN XRCC3"/>
    <property type="match status" value="1"/>
</dbReference>
<dbReference type="VEuPathDB" id="TriTrypDB:Lsey_0041_0170"/>
<dbReference type="OrthoDB" id="1861185at2759"/>
<proteinExistence type="predicted"/>
<dbReference type="Proteomes" id="UP000038009">
    <property type="component" value="Unassembled WGS sequence"/>
</dbReference>
<feature type="compositionally biased region" description="Polar residues" evidence="1">
    <location>
        <begin position="1"/>
        <end position="39"/>
    </location>
</feature>
<keyword evidence="3" id="KW-1185">Reference proteome</keyword>
<dbReference type="GO" id="GO:0033065">
    <property type="term" value="C:Rad51C-XRCC3 complex"/>
    <property type="evidence" value="ECO:0007669"/>
    <property type="project" value="TreeGrafter"/>
</dbReference>
<dbReference type="GO" id="GO:0000722">
    <property type="term" value="P:telomere maintenance via recombination"/>
    <property type="evidence" value="ECO:0007669"/>
    <property type="project" value="TreeGrafter"/>
</dbReference>
<dbReference type="PANTHER" id="PTHR46487:SF1">
    <property type="entry name" value="DNA REPAIR PROTEIN XRCC3"/>
    <property type="match status" value="1"/>
</dbReference>
<reference evidence="2 3" key="1">
    <citation type="journal article" date="2015" name="PLoS Pathog.">
        <title>Leptomonas seymouri: Adaptations to the Dixenous Life Cycle Analyzed by Genome Sequencing, Transcriptome Profiling and Co-infection with Leishmania donovani.</title>
        <authorList>
            <person name="Kraeva N."/>
            <person name="Butenko A."/>
            <person name="Hlavacova J."/>
            <person name="Kostygov A."/>
            <person name="Myskova J."/>
            <person name="Grybchuk D."/>
            <person name="Lestinova T."/>
            <person name="Votypka J."/>
            <person name="Volf P."/>
            <person name="Opperdoes F."/>
            <person name="Flegontov P."/>
            <person name="Lukes J."/>
            <person name="Yurchenko V."/>
        </authorList>
    </citation>
    <scope>NUCLEOTIDE SEQUENCE [LARGE SCALE GENOMIC DNA]</scope>
    <source>
        <strain evidence="2 3">ATCC 30220</strain>
    </source>
</reference>
<organism evidence="2 3">
    <name type="scientific">Leptomonas seymouri</name>
    <dbReference type="NCBI Taxonomy" id="5684"/>
    <lineage>
        <taxon>Eukaryota</taxon>
        <taxon>Discoba</taxon>
        <taxon>Euglenozoa</taxon>
        <taxon>Kinetoplastea</taxon>
        <taxon>Metakinetoplastina</taxon>
        <taxon>Trypanosomatida</taxon>
        <taxon>Trypanosomatidae</taxon>
        <taxon>Leishmaniinae</taxon>
        <taxon>Leptomonas</taxon>
    </lineage>
</organism>
<protein>
    <recommendedName>
        <fullName evidence="4">RecA family profile 1 domain-containing protein</fullName>
    </recommendedName>
</protein>
<dbReference type="AlphaFoldDB" id="A0A0N0P7U1"/>
<sequence length="621" mass="65676">MQPEFTQQMQACPSSSRRISSALQPQTSESDCSPATTSRAAEAHPFSLGLEACSSVHDLLALFSPTPLSNSSDPGTASGQQVTASELPIPSGVSALLCSDVPPRPPARWDSREMKEVRAAIVRHLTGVFEGSPTKSMEDFFLFLVSNEQDVLRPVRQQCRVSLMPELHFRSVTDVAESLHDARAMWASGEASTVERAALVFMTQCAAHLFLRPRQSARAALGSSHGVCTSDLHGAVNRLRGCSALSLLRPPARYVGPGAAGAPYTCSTGCEGLDGALGGCGFRSGWVTEVYGEAGSGKTQLGLQCLLAQSASDVCRSAVAACLGNNPSFLALLQQQRQGAQGLAQRCKDAFQLAEADAARCALVYLVSEDVPTARLGPLATAAARRSVCAVQLHPLLTQLPRDIMDALLHSVRQACTVTMVLSRLQISHVASLRDVMRLVEPSTSHQNSTEAGPNSCRLNDAVRVLGGSLGRALIVLDSVAAAAVGGQSDMKGAAQVDASVAAVAMQLRRAAAQHNWCVIGINQVRAVPSAARSLLDDVSRARLKRRRFSSSPWSSSVSAGGGRYAVVPALGLAWSTVAQCRVHLRKSLPQGVRQLIVRQSPAHPPSQASYIITKNGIEDA</sequence>
<dbReference type="InterPro" id="IPR027417">
    <property type="entry name" value="P-loop_NTPase"/>
</dbReference>
<dbReference type="GO" id="GO:0005657">
    <property type="term" value="C:replication fork"/>
    <property type="evidence" value="ECO:0007669"/>
    <property type="project" value="TreeGrafter"/>
</dbReference>
<dbReference type="SUPFAM" id="SSF52540">
    <property type="entry name" value="P-loop containing nucleoside triphosphate hydrolases"/>
    <property type="match status" value="1"/>
</dbReference>
<name>A0A0N0P7U1_LEPSE</name>
<dbReference type="EMBL" id="LJSK01000041">
    <property type="protein sequence ID" value="KPI88757.1"/>
    <property type="molecule type" value="Genomic_DNA"/>
</dbReference>
<evidence type="ECO:0000313" key="3">
    <source>
        <dbReference type="Proteomes" id="UP000038009"/>
    </source>
</evidence>
<dbReference type="Gene3D" id="3.40.50.300">
    <property type="entry name" value="P-loop containing nucleotide triphosphate hydrolases"/>
    <property type="match status" value="1"/>
</dbReference>
<dbReference type="GO" id="GO:0045003">
    <property type="term" value="P:double-strand break repair via synthesis-dependent strand annealing"/>
    <property type="evidence" value="ECO:0007669"/>
    <property type="project" value="TreeGrafter"/>
</dbReference>
<comment type="caution">
    <text evidence="2">The sequence shown here is derived from an EMBL/GenBank/DDBJ whole genome shotgun (WGS) entry which is preliminary data.</text>
</comment>